<reference evidence="2 3" key="1">
    <citation type="submission" date="2020-07" db="EMBL/GenBank/DDBJ databases">
        <title>Genomic Encyclopedia of Type Strains, Phase IV (KMG-IV): sequencing the most valuable type-strain genomes for metagenomic binning, comparative biology and taxonomic classification.</title>
        <authorList>
            <person name="Goeker M."/>
        </authorList>
    </citation>
    <scope>NUCLEOTIDE SEQUENCE [LARGE SCALE GENOMIC DNA]</scope>
    <source>
        <strain evidence="2 3">DSM 45533</strain>
    </source>
</reference>
<dbReference type="Pfam" id="PF00196">
    <property type="entry name" value="GerE"/>
    <property type="match status" value="1"/>
</dbReference>
<name>A0A7W0CN23_9ACTN</name>
<dbReference type="Proteomes" id="UP000530928">
    <property type="component" value="Unassembled WGS sequence"/>
</dbReference>
<dbReference type="GO" id="GO:0003677">
    <property type="term" value="F:DNA binding"/>
    <property type="evidence" value="ECO:0007669"/>
    <property type="project" value="UniProtKB-KW"/>
</dbReference>
<dbReference type="PRINTS" id="PR00038">
    <property type="entry name" value="HTHLUXR"/>
</dbReference>
<gene>
    <name evidence="2" type="ORF">HNR30_005393</name>
</gene>
<dbReference type="PROSITE" id="PS50043">
    <property type="entry name" value="HTH_LUXR_2"/>
    <property type="match status" value="1"/>
</dbReference>
<dbReference type="PANTHER" id="PTHR47691:SF3">
    <property type="entry name" value="HTH-TYPE TRANSCRIPTIONAL REGULATOR RV0890C-RELATED"/>
    <property type="match status" value="1"/>
</dbReference>
<keyword evidence="2" id="KW-0238">DNA-binding</keyword>
<feature type="domain" description="HTH luxR-type" evidence="1">
    <location>
        <begin position="737"/>
        <end position="802"/>
    </location>
</feature>
<evidence type="ECO:0000313" key="3">
    <source>
        <dbReference type="Proteomes" id="UP000530928"/>
    </source>
</evidence>
<dbReference type="Pfam" id="PF13401">
    <property type="entry name" value="AAA_22"/>
    <property type="match status" value="1"/>
</dbReference>
<proteinExistence type="predicted"/>
<dbReference type="InterPro" id="IPR036388">
    <property type="entry name" value="WH-like_DNA-bd_sf"/>
</dbReference>
<dbReference type="PRINTS" id="PR00364">
    <property type="entry name" value="DISEASERSIST"/>
</dbReference>
<dbReference type="Pfam" id="PF25872">
    <property type="entry name" value="HTH_77"/>
    <property type="match status" value="1"/>
</dbReference>
<keyword evidence="3" id="KW-1185">Reference proteome</keyword>
<dbReference type="SUPFAM" id="SSF46894">
    <property type="entry name" value="C-terminal effector domain of the bipartite response regulators"/>
    <property type="match status" value="1"/>
</dbReference>
<dbReference type="RefSeq" id="WP_181612769.1">
    <property type="nucleotide sequence ID" value="NZ_BAABAM010000005.1"/>
</dbReference>
<dbReference type="InterPro" id="IPR016032">
    <property type="entry name" value="Sig_transdc_resp-reg_C-effctor"/>
</dbReference>
<dbReference type="Gene3D" id="1.10.10.10">
    <property type="entry name" value="Winged helix-like DNA-binding domain superfamily/Winged helix DNA-binding domain"/>
    <property type="match status" value="1"/>
</dbReference>
<dbReference type="InterPro" id="IPR000792">
    <property type="entry name" value="Tscrpt_reg_LuxR_C"/>
</dbReference>
<dbReference type="Gene3D" id="1.25.40.10">
    <property type="entry name" value="Tetratricopeptide repeat domain"/>
    <property type="match status" value="1"/>
</dbReference>
<evidence type="ECO:0000313" key="2">
    <source>
        <dbReference type="EMBL" id="MBA2894032.1"/>
    </source>
</evidence>
<accession>A0A7W0CN23</accession>
<evidence type="ECO:0000259" key="1">
    <source>
        <dbReference type="PROSITE" id="PS50043"/>
    </source>
</evidence>
<dbReference type="Gene3D" id="3.40.50.300">
    <property type="entry name" value="P-loop containing nucleotide triphosphate hydrolases"/>
    <property type="match status" value="1"/>
</dbReference>
<dbReference type="GO" id="GO:0016887">
    <property type="term" value="F:ATP hydrolysis activity"/>
    <property type="evidence" value="ECO:0007669"/>
    <property type="project" value="InterPro"/>
</dbReference>
<dbReference type="InterPro" id="IPR027417">
    <property type="entry name" value="P-loop_NTPase"/>
</dbReference>
<dbReference type="InterPro" id="IPR058852">
    <property type="entry name" value="HTH_77"/>
</dbReference>
<sequence>MSPRRHNIPAEPNQFVGRSRDLDELSRLVHETRLLTLSGIGGIGKTRCALQLATRVVEHFPDGVWLVELAKLTRPDLVLHEVVGTLGLREEGGRPLLDSLRDFLYGKRLLLVLDNCEHLVQPCAELAESLLAACPELRVVATSREPLKIPGELVWRVPPLAVPLPGQPIEQAESVELFLHRARAAGSGLALTADNAPDIERLCRDLDGLPLALELAAARTCVLSPGQIAQRIGDRFRLLTTASRTTPARQRTLQATIDWSHALLSPAEQVLFRRLSAFSGPFTLDLAELVCADGDLPAFQVLDRLALLVEKSLVLFDQGDACYRLLESTRQFAADRLEQAGESATMADRLLHGLAALATRHGHDMWLTDDRAWADRAAARDLLLRLADNARQAMTWAAASGQIAHGLRLACAYMPAWMITGSFAEGRGWLETFLERSEGEPAELVGDALVCHSALVFEQHDSAAAERSVARGLELCRAAGSPVLLGFALDISAMQAVFRGELAPARARAQEALEVIGPGGSGYLEAGARMILASVSGLEGHRREALAGGEGAIECYLQTGQLYGAARAGLELGRLGDALGELDFARRQLDRAISLAGEAGSQPLLALALGLLGLILARQDQGDDATDRIRECVRLSQSMGQHLPVASALMALAVLAEEQEDLEPAVRLWAAAKALEQRLGLFTFTSASPEPLLARARARLGDGLVSQWWAMGSAMSEEEAVRYGLEGVRPARVAKPAGGATTVLTAREREIVALIRRGMSNKAIAEELFISPATAARHVANILTKLNFSSRSQVAAWGAELHIGLHSPGHAGREPRS</sequence>
<dbReference type="SUPFAM" id="SSF48452">
    <property type="entry name" value="TPR-like"/>
    <property type="match status" value="1"/>
</dbReference>
<dbReference type="SMART" id="SM00421">
    <property type="entry name" value="HTH_LUXR"/>
    <property type="match status" value="1"/>
</dbReference>
<organism evidence="2 3">
    <name type="scientific">Nonomuraea soli</name>
    <dbReference type="NCBI Taxonomy" id="1032476"/>
    <lineage>
        <taxon>Bacteria</taxon>
        <taxon>Bacillati</taxon>
        <taxon>Actinomycetota</taxon>
        <taxon>Actinomycetes</taxon>
        <taxon>Streptosporangiales</taxon>
        <taxon>Streptosporangiaceae</taxon>
        <taxon>Nonomuraea</taxon>
    </lineage>
</organism>
<dbReference type="CDD" id="cd06170">
    <property type="entry name" value="LuxR_C_like"/>
    <property type="match status" value="1"/>
</dbReference>
<protein>
    <submittedName>
        <fullName evidence="2">Putative ATPase/DNA-binding CsgD family transcriptional regulator</fullName>
    </submittedName>
</protein>
<comment type="caution">
    <text evidence="2">The sequence shown here is derived from an EMBL/GenBank/DDBJ whole genome shotgun (WGS) entry which is preliminary data.</text>
</comment>
<dbReference type="GO" id="GO:0006355">
    <property type="term" value="P:regulation of DNA-templated transcription"/>
    <property type="evidence" value="ECO:0007669"/>
    <property type="project" value="InterPro"/>
</dbReference>
<dbReference type="InterPro" id="IPR011990">
    <property type="entry name" value="TPR-like_helical_dom_sf"/>
</dbReference>
<dbReference type="PANTHER" id="PTHR47691">
    <property type="entry name" value="REGULATOR-RELATED"/>
    <property type="match status" value="1"/>
</dbReference>
<dbReference type="SUPFAM" id="SSF52540">
    <property type="entry name" value="P-loop containing nucleoside triphosphate hydrolases"/>
    <property type="match status" value="1"/>
</dbReference>
<dbReference type="InterPro" id="IPR049945">
    <property type="entry name" value="AAA_22"/>
</dbReference>
<dbReference type="EMBL" id="JACDUR010000005">
    <property type="protein sequence ID" value="MBA2894032.1"/>
    <property type="molecule type" value="Genomic_DNA"/>
</dbReference>
<dbReference type="AlphaFoldDB" id="A0A7W0CN23"/>